<dbReference type="Gene3D" id="3.60.21.10">
    <property type="match status" value="1"/>
</dbReference>
<dbReference type="InterPro" id="IPR050884">
    <property type="entry name" value="CNP_phosphodiesterase-III"/>
</dbReference>
<dbReference type="InterPro" id="IPR004843">
    <property type="entry name" value="Calcineurin-like_PHP"/>
</dbReference>
<dbReference type="EC" id="3.1.-.-" evidence="7"/>
<dbReference type="Proteomes" id="UP001595961">
    <property type="component" value="Unassembled WGS sequence"/>
</dbReference>
<evidence type="ECO:0000259" key="6">
    <source>
        <dbReference type="Pfam" id="PF24408"/>
    </source>
</evidence>
<dbReference type="RefSeq" id="WP_266150003.1">
    <property type="nucleotide sequence ID" value="NZ_CP064028.1"/>
</dbReference>
<evidence type="ECO:0000313" key="8">
    <source>
        <dbReference type="Proteomes" id="UP001595961"/>
    </source>
</evidence>
<dbReference type="Pfam" id="PF24408">
    <property type="entry name" value="wHTH-Calcineurin_assc"/>
    <property type="match status" value="1"/>
</dbReference>
<dbReference type="InterPro" id="IPR029052">
    <property type="entry name" value="Metallo-depent_PP-like"/>
</dbReference>
<proteinExistence type="inferred from homology"/>
<organism evidence="7 8">
    <name type="scientific">Dyella halodurans</name>
    <dbReference type="NCBI Taxonomy" id="1920171"/>
    <lineage>
        <taxon>Bacteria</taxon>
        <taxon>Pseudomonadati</taxon>
        <taxon>Pseudomonadota</taxon>
        <taxon>Gammaproteobacteria</taxon>
        <taxon>Lysobacterales</taxon>
        <taxon>Rhodanobacteraceae</taxon>
        <taxon>Dyella</taxon>
    </lineage>
</organism>
<feature type="domain" description="Calcineurin-like phosphoesterase" evidence="5">
    <location>
        <begin position="6"/>
        <end position="242"/>
    </location>
</feature>
<dbReference type="Pfam" id="PF00149">
    <property type="entry name" value="Metallophos"/>
    <property type="match status" value="1"/>
</dbReference>
<evidence type="ECO:0000256" key="3">
    <source>
        <dbReference type="ARBA" id="ARBA00023004"/>
    </source>
</evidence>
<sequence length="401" mass="44606">MANKLSIAIMSDLHFIAADNEQKTSYVDLSRVRAEKQDPIADLYRFAEENALCADILMCPGDITVAACASGLTAAWAALQHTASVLGADHIFAATGNHDISSRTGETEPEIWERLKLLTPSYPSPGLNEMDRLRYWAEHFFVVRVGSVRILVLNTCNTHARGQKEYAHGRVTDYTIQRILEMTPSDPDVSLNVLLCHHHPFRYPDLDQSAPDYSEMAQGIKLIEELSRSEQPWLIIHGHKHFPRLTYAGGTSSSPTVFSAGSFSAILSPVYFQTAVNQFYILDLDIDDLSRLGGVGTVRSWEWIKSIGWSPSDFASNHPGKIVNGCGFGHRENIHALAGRIASLVQPGTAVSWTDIESRHPDMKYMLIEDRAKLMSMLMERHGIRAVGQNPLNPVQLLREA</sequence>
<evidence type="ECO:0000313" key="7">
    <source>
        <dbReference type="EMBL" id="MFC4525089.1"/>
    </source>
</evidence>
<name>A0ABV9BWH5_9GAMM</name>
<reference evidence="8" key="1">
    <citation type="journal article" date="2019" name="Int. J. Syst. Evol. Microbiol.">
        <title>The Global Catalogue of Microorganisms (GCM) 10K type strain sequencing project: providing services to taxonomists for standard genome sequencing and annotation.</title>
        <authorList>
            <consortium name="The Broad Institute Genomics Platform"/>
            <consortium name="The Broad Institute Genome Sequencing Center for Infectious Disease"/>
            <person name="Wu L."/>
            <person name="Ma J."/>
        </authorList>
    </citation>
    <scope>NUCLEOTIDE SEQUENCE [LARGE SCALE GENOMIC DNA]</scope>
    <source>
        <strain evidence="8">CCM 4481</strain>
    </source>
</reference>
<evidence type="ECO:0000259" key="5">
    <source>
        <dbReference type="Pfam" id="PF00149"/>
    </source>
</evidence>
<evidence type="ECO:0000256" key="4">
    <source>
        <dbReference type="ARBA" id="ARBA00025742"/>
    </source>
</evidence>
<comment type="caution">
    <text evidence="7">The sequence shown here is derived from an EMBL/GenBank/DDBJ whole genome shotgun (WGS) entry which is preliminary data.</text>
</comment>
<dbReference type="SUPFAM" id="SSF56300">
    <property type="entry name" value="Metallo-dependent phosphatases"/>
    <property type="match status" value="1"/>
</dbReference>
<dbReference type="InterPro" id="IPR057846">
    <property type="entry name" value="wHTH-Calcineurin_assc"/>
</dbReference>
<accession>A0ABV9BWH5</accession>
<evidence type="ECO:0000256" key="2">
    <source>
        <dbReference type="ARBA" id="ARBA00022801"/>
    </source>
</evidence>
<dbReference type="GO" id="GO:0016787">
    <property type="term" value="F:hydrolase activity"/>
    <property type="evidence" value="ECO:0007669"/>
    <property type="project" value="UniProtKB-KW"/>
</dbReference>
<keyword evidence="2 7" id="KW-0378">Hydrolase</keyword>
<dbReference type="EMBL" id="JBHSGA010000003">
    <property type="protein sequence ID" value="MFC4525089.1"/>
    <property type="molecule type" value="Genomic_DNA"/>
</dbReference>
<keyword evidence="3" id="KW-0408">Iron</keyword>
<feature type="domain" description="Calcineurin" evidence="6">
    <location>
        <begin position="326"/>
        <end position="379"/>
    </location>
</feature>
<dbReference type="PANTHER" id="PTHR42988:SF2">
    <property type="entry name" value="CYCLIC NUCLEOTIDE PHOSPHODIESTERASE CBUA0032-RELATED"/>
    <property type="match status" value="1"/>
</dbReference>
<evidence type="ECO:0000256" key="1">
    <source>
        <dbReference type="ARBA" id="ARBA00022723"/>
    </source>
</evidence>
<dbReference type="PANTHER" id="PTHR42988">
    <property type="entry name" value="PHOSPHOHYDROLASE"/>
    <property type="match status" value="1"/>
</dbReference>
<keyword evidence="8" id="KW-1185">Reference proteome</keyword>
<protein>
    <submittedName>
        <fullName evidence="7">Metallophosphoesterase family protein</fullName>
        <ecNumber evidence="7">3.1.-.-</ecNumber>
    </submittedName>
</protein>
<comment type="similarity">
    <text evidence="4">Belongs to the cyclic nucleotide phosphodiesterase class-III family.</text>
</comment>
<gene>
    <name evidence="7" type="ORF">ACFO5W_00450</name>
</gene>
<keyword evidence="1" id="KW-0479">Metal-binding</keyword>